<evidence type="ECO:0000313" key="2">
    <source>
        <dbReference type="EMBL" id="CAF1034616.1"/>
    </source>
</evidence>
<comment type="caution">
    <text evidence="2">The sequence shown here is derived from an EMBL/GenBank/DDBJ whole genome shotgun (WGS) entry which is preliminary data.</text>
</comment>
<feature type="compositionally biased region" description="Basic residues" evidence="1">
    <location>
        <begin position="1"/>
        <end position="19"/>
    </location>
</feature>
<name>A0A814J9X8_ADIRI</name>
<dbReference type="Proteomes" id="UP000663852">
    <property type="component" value="Unassembled WGS sequence"/>
</dbReference>
<keyword evidence="4" id="KW-1185">Reference proteome</keyword>
<feature type="region of interest" description="Disordered" evidence="1">
    <location>
        <begin position="1"/>
        <end position="25"/>
    </location>
</feature>
<proteinExistence type="predicted"/>
<sequence>MPAKRRRLLTTSRRRRKSKPSPIEMLYPQFFDEKQHEKSQSDLQTIPDQTFGKIYSMPVIEEISSSNASSMIEPDPTDVSTKKQRSGRRIQKRKRI</sequence>
<protein>
    <submittedName>
        <fullName evidence="2">Uncharacterized protein</fullName>
    </submittedName>
</protein>
<accession>A0A814J9X8</accession>
<dbReference type="EMBL" id="CAJNOJ010000081">
    <property type="protein sequence ID" value="CAF1057962.1"/>
    <property type="molecule type" value="Genomic_DNA"/>
</dbReference>
<feature type="region of interest" description="Disordered" evidence="1">
    <location>
        <begin position="65"/>
        <end position="96"/>
    </location>
</feature>
<gene>
    <name evidence="3" type="ORF">EDS130_LOCUS17760</name>
    <name evidence="2" type="ORF">XAT740_LOCUS14933</name>
</gene>
<organism evidence="2 4">
    <name type="scientific">Adineta ricciae</name>
    <name type="common">Rotifer</name>
    <dbReference type="NCBI Taxonomy" id="249248"/>
    <lineage>
        <taxon>Eukaryota</taxon>
        <taxon>Metazoa</taxon>
        <taxon>Spiralia</taxon>
        <taxon>Gnathifera</taxon>
        <taxon>Rotifera</taxon>
        <taxon>Eurotatoria</taxon>
        <taxon>Bdelloidea</taxon>
        <taxon>Adinetida</taxon>
        <taxon>Adinetidae</taxon>
        <taxon>Adineta</taxon>
    </lineage>
</organism>
<evidence type="ECO:0000256" key="1">
    <source>
        <dbReference type="SAM" id="MobiDB-lite"/>
    </source>
</evidence>
<dbReference type="OrthoDB" id="10063259at2759"/>
<feature type="compositionally biased region" description="Basic residues" evidence="1">
    <location>
        <begin position="82"/>
        <end position="96"/>
    </location>
</feature>
<evidence type="ECO:0000313" key="3">
    <source>
        <dbReference type="EMBL" id="CAF1057962.1"/>
    </source>
</evidence>
<evidence type="ECO:0000313" key="4">
    <source>
        <dbReference type="Proteomes" id="UP000663828"/>
    </source>
</evidence>
<dbReference type="EMBL" id="CAJNOR010000910">
    <property type="protein sequence ID" value="CAF1034616.1"/>
    <property type="molecule type" value="Genomic_DNA"/>
</dbReference>
<dbReference type="AlphaFoldDB" id="A0A814J9X8"/>
<dbReference type="Proteomes" id="UP000663828">
    <property type="component" value="Unassembled WGS sequence"/>
</dbReference>
<reference evidence="2" key="1">
    <citation type="submission" date="2021-02" db="EMBL/GenBank/DDBJ databases">
        <authorList>
            <person name="Nowell W R."/>
        </authorList>
    </citation>
    <scope>NUCLEOTIDE SEQUENCE</scope>
</reference>